<evidence type="ECO:0000313" key="2">
    <source>
        <dbReference type="Proteomes" id="UP001444071"/>
    </source>
</evidence>
<proteinExistence type="predicted"/>
<gene>
    <name evidence="1" type="ORF">XENORESO_000171</name>
</gene>
<organism evidence="1 2">
    <name type="scientific">Xenotaenia resolanae</name>
    <dbReference type="NCBI Taxonomy" id="208358"/>
    <lineage>
        <taxon>Eukaryota</taxon>
        <taxon>Metazoa</taxon>
        <taxon>Chordata</taxon>
        <taxon>Craniata</taxon>
        <taxon>Vertebrata</taxon>
        <taxon>Euteleostomi</taxon>
        <taxon>Actinopterygii</taxon>
        <taxon>Neopterygii</taxon>
        <taxon>Teleostei</taxon>
        <taxon>Neoteleostei</taxon>
        <taxon>Acanthomorphata</taxon>
        <taxon>Ovalentaria</taxon>
        <taxon>Atherinomorphae</taxon>
        <taxon>Cyprinodontiformes</taxon>
        <taxon>Goodeidae</taxon>
        <taxon>Xenotaenia</taxon>
    </lineage>
</organism>
<name>A0ABV0X1M5_9TELE</name>
<keyword evidence="2" id="KW-1185">Reference proteome</keyword>
<evidence type="ECO:0000313" key="1">
    <source>
        <dbReference type="EMBL" id="MEQ2275204.1"/>
    </source>
</evidence>
<accession>A0ABV0X1M5</accession>
<comment type="caution">
    <text evidence="1">The sequence shown here is derived from an EMBL/GenBank/DDBJ whole genome shotgun (WGS) entry which is preliminary data.</text>
</comment>
<sequence length="109" mass="12416">MCAKNIFCNKGYINSHKPVVKIYLTLLFHSVDHYTRLKCCLSSLFFPGDRSSLKRLFVPKKTHVPTNSQWEITEHNKRSSLQYAAADIGGRKRKDKEAGGMAMTCSVHK</sequence>
<protein>
    <submittedName>
        <fullName evidence="1">Uncharacterized protein</fullName>
    </submittedName>
</protein>
<dbReference type="EMBL" id="JAHRIM010081100">
    <property type="protein sequence ID" value="MEQ2275204.1"/>
    <property type="molecule type" value="Genomic_DNA"/>
</dbReference>
<reference evidence="1 2" key="1">
    <citation type="submission" date="2021-06" db="EMBL/GenBank/DDBJ databases">
        <authorList>
            <person name="Palmer J.M."/>
        </authorList>
    </citation>
    <scope>NUCLEOTIDE SEQUENCE [LARGE SCALE GENOMIC DNA]</scope>
    <source>
        <strain evidence="1 2">XR_2019</strain>
        <tissue evidence="1">Muscle</tissue>
    </source>
</reference>
<dbReference type="Proteomes" id="UP001444071">
    <property type="component" value="Unassembled WGS sequence"/>
</dbReference>